<evidence type="ECO:0000256" key="8">
    <source>
        <dbReference type="ARBA" id="ARBA00023118"/>
    </source>
</evidence>
<evidence type="ECO:0000256" key="2">
    <source>
        <dbReference type="ARBA" id="ARBA00022722"/>
    </source>
</evidence>
<dbReference type="InterPro" id="IPR003615">
    <property type="entry name" value="HNH_nuc"/>
</dbReference>
<comment type="caution">
    <text evidence="15">The sequence shown here is derived from an EMBL/GenBank/DDBJ whole genome shotgun (WGS) entry which is preliminary data.</text>
</comment>
<feature type="active site" description="For RuvC-like nuclease domain" evidence="12">
    <location>
        <position position="24"/>
    </location>
</feature>
<keyword evidence="8 12" id="KW-0051">Antiviral defense</keyword>
<comment type="function">
    <text evidence="12">CRISPR (clustered regularly interspaced short palindromic repeat) is an adaptive immune system that provides protection against mobile genetic elements (viruses, transposable elements and conjugative plasmids). CRISPR clusters contain spacers, sequences complementary to antecedent mobile elements, and target invading nucleic acids. CRISPR clusters are transcribed and processed into CRISPR RNA (crRNA). In type II CRISPR systems correct processing of pre-crRNA requires a trans-encoded small RNA (tracrRNA), endogenous ribonuclease 3 (rnc) and this protein. The tracrRNA serves as a guide for ribonuclease 3-aided processing of pre-crRNA. Subsequently Cas9/crRNA/tracrRNA endonucleolytically cleaves linear or circular dsDNA target complementary to the spacer; Cas9 is inactive in the absence of the 2 guide RNAs (gRNA). Cas9 recognizes the protospacer adjacent motif (PAM) in the CRISPR repeat sequences to help distinguish self versus nonself, as targets within the bacterial CRISPR locus do not have PAMs. PAM recognition is also required for catalytic activity.</text>
</comment>
<keyword evidence="4 12" id="KW-0255">Endonuclease</keyword>
<dbReference type="GO" id="GO:0004519">
    <property type="term" value="F:endonuclease activity"/>
    <property type="evidence" value="ECO:0007669"/>
    <property type="project" value="UniProtKB-UniRule"/>
</dbReference>
<keyword evidence="3" id="KW-0479">Metal-binding</keyword>
<reference evidence="15 16" key="1">
    <citation type="submission" date="2017-08" db="EMBL/GenBank/DDBJ databases">
        <title>WGS of Clinical strains of the CDC Group NO-1 linked to zoonotic infections in humans.</title>
        <authorList>
            <person name="Bernier A.-M."/>
            <person name="Bernard K."/>
        </authorList>
    </citation>
    <scope>NUCLEOTIDE SEQUENCE [LARGE SCALE GENOMIC DNA]</scope>
    <source>
        <strain evidence="15 16">NML03-0146</strain>
    </source>
</reference>
<keyword evidence="9 12" id="KW-0238">DNA-binding</keyword>
<comment type="similarity">
    <text evidence="12">Belongs to the CRISPR-associated Cas9 family.</text>
</comment>
<keyword evidence="10" id="KW-0464">Manganese</keyword>
<dbReference type="InterPro" id="IPR028629">
    <property type="entry name" value="Cas9"/>
</dbReference>
<dbReference type="EC" id="3.1.-.-" evidence="12"/>
<dbReference type="GO" id="GO:0051607">
    <property type="term" value="P:defense response to virus"/>
    <property type="evidence" value="ECO:0007669"/>
    <property type="project" value="UniProtKB-UniRule"/>
</dbReference>
<feature type="active site" description="Proton acceptor for HNH nuclease domain" evidence="12">
    <location>
        <position position="650"/>
    </location>
</feature>
<evidence type="ECO:0000259" key="14">
    <source>
        <dbReference type="PROSITE" id="PS51749"/>
    </source>
</evidence>
<evidence type="ECO:0000313" key="16">
    <source>
        <dbReference type="Proteomes" id="UP000217999"/>
    </source>
</evidence>
<comment type="subunit">
    <text evidence="11 12">Monomer. Binds crRNA and tracrRNA.</text>
</comment>
<protein>
    <recommendedName>
        <fullName evidence="12">CRISPR-associated endonuclease Cas9</fullName>
        <ecNumber evidence="12">3.1.-.-</ecNumber>
    </recommendedName>
</protein>
<dbReference type="InterPro" id="IPR041383">
    <property type="entry name" value="RuvC_III"/>
</dbReference>
<evidence type="ECO:0000256" key="12">
    <source>
        <dbReference type="HAMAP-Rule" id="MF_01480"/>
    </source>
</evidence>
<evidence type="ECO:0000256" key="3">
    <source>
        <dbReference type="ARBA" id="ARBA00022723"/>
    </source>
</evidence>
<dbReference type="HAMAP" id="MF_01480">
    <property type="entry name" value="Cas9"/>
    <property type="match status" value="1"/>
</dbReference>
<evidence type="ECO:0000256" key="11">
    <source>
        <dbReference type="ARBA" id="ARBA00046380"/>
    </source>
</evidence>
<dbReference type="InterPro" id="IPR036397">
    <property type="entry name" value="RNaseH_sf"/>
</dbReference>
<dbReference type="EMBL" id="NSJF01000004">
    <property type="protein sequence ID" value="PAT34474.1"/>
    <property type="molecule type" value="Genomic_DNA"/>
</dbReference>
<dbReference type="GO" id="GO:0046872">
    <property type="term" value="F:metal ion binding"/>
    <property type="evidence" value="ECO:0007669"/>
    <property type="project" value="UniProtKB-UniRule"/>
</dbReference>
<comment type="cofactor">
    <cofactor evidence="1">
        <name>Mg(2+)</name>
        <dbReference type="ChEBI" id="CHEBI:18420"/>
    </cofactor>
</comment>
<keyword evidence="5 12" id="KW-0378">Hydrolase</keyword>
<evidence type="ECO:0000256" key="4">
    <source>
        <dbReference type="ARBA" id="ARBA00022759"/>
    </source>
</evidence>
<gene>
    <name evidence="12 15" type="primary">cas9</name>
    <name evidence="15" type="ORF">CK620_08980</name>
</gene>
<feature type="coiled-coil region" evidence="13">
    <location>
        <begin position="555"/>
        <end position="583"/>
    </location>
</feature>
<proteinExistence type="inferred from homology"/>
<organism evidence="15 16">
    <name type="scientific">Vandammella animalimorsus</name>
    <dbReference type="NCBI Taxonomy" id="2029117"/>
    <lineage>
        <taxon>Bacteria</taxon>
        <taxon>Pseudomonadati</taxon>
        <taxon>Pseudomonadota</taxon>
        <taxon>Betaproteobacteria</taxon>
        <taxon>Burkholderiales</taxon>
        <taxon>Comamonadaceae</taxon>
        <taxon>Vandammella</taxon>
    </lineage>
</organism>
<evidence type="ECO:0000256" key="6">
    <source>
        <dbReference type="ARBA" id="ARBA00022842"/>
    </source>
</evidence>
<dbReference type="Proteomes" id="UP000217999">
    <property type="component" value="Unassembled WGS sequence"/>
</dbReference>
<evidence type="ECO:0000313" key="15">
    <source>
        <dbReference type="EMBL" id="PAT34474.1"/>
    </source>
</evidence>
<dbReference type="Pfam" id="PF18470">
    <property type="entry name" value="Cas9_a"/>
    <property type="match status" value="1"/>
</dbReference>
<keyword evidence="7 12" id="KW-0694">RNA-binding</keyword>
<comment type="caution">
    <text evidence="12">Lacks conserved residue(s) required for the propagation of feature annotation.</text>
</comment>
<dbReference type="InterPro" id="IPR040619">
    <property type="entry name" value="Cas9_alpha-helical_lobe"/>
</dbReference>
<dbReference type="Gene3D" id="3.30.420.10">
    <property type="entry name" value="Ribonuclease H-like superfamily/Ribonuclease H"/>
    <property type="match status" value="3"/>
</dbReference>
<dbReference type="Pfam" id="PF18541">
    <property type="entry name" value="RuvC_III"/>
    <property type="match status" value="1"/>
</dbReference>
<evidence type="ECO:0000256" key="10">
    <source>
        <dbReference type="ARBA" id="ARBA00023211"/>
    </source>
</evidence>
<keyword evidence="6" id="KW-0460">Magnesium</keyword>
<keyword evidence="2 12" id="KW-0540">Nuclease</keyword>
<evidence type="ECO:0000256" key="7">
    <source>
        <dbReference type="ARBA" id="ARBA00022884"/>
    </source>
</evidence>
<evidence type="ECO:0000256" key="1">
    <source>
        <dbReference type="ARBA" id="ARBA00001946"/>
    </source>
</evidence>
<dbReference type="AlphaFoldDB" id="A0A2A2A9T5"/>
<dbReference type="InterPro" id="IPR033114">
    <property type="entry name" value="HNH_CAS9"/>
</dbReference>
<feature type="domain" description="HNH Cas9-type" evidence="14">
    <location>
        <begin position="565"/>
        <end position="733"/>
    </location>
</feature>
<name>A0A2A2A9T5_9BURK</name>
<evidence type="ECO:0000256" key="13">
    <source>
        <dbReference type="SAM" id="Coils"/>
    </source>
</evidence>
<keyword evidence="13" id="KW-0175">Coiled coil</keyword>
<comment type="domain">
    <text evidence="12">Has 2 endonuclease domains. The discontinuous RuvC-like domain cleaves the target DNA noncomplementary to crRNA while the HNH nuclease domain cleaves the target DNA complementary to crRNA.</text>
</comment>
<evidence type="ECO:0000256" key="9">
    <source>
        <dbReference type="ARBA" id="ARBA00023125"/>
    </source>
</evidence>
<dbReference type="GO" id="GO:0003677">
    <property type="term" value="F:DNA binding"/>
    <property type="evidence" value="ECO:0007669"/>
    <property type="project" value="UniProtKB-UniRule"/>
</dbReference>
<evidence type="ECO:0000256" key="5">
    <source>
        <dbReference type="ARBA" id="ARBA00022801"/>
    </source>
</evidence>
<accession>A0A2A2A9T5</accession>
<dbReference type="GO" id="GO:0016787">
    <property type="term" value="F:hydrolase activity"/>
    <property type="evidence" value="ECO:0007669"/>
    <property type="project" value="UniProtKB-KW"/>
</dbReference>
<dbReference type="PROSITE" id="PS51749">
    <property type="entry name" value="HNH_CAS9"/>
    <property type="match status" value="1"/>
</dbReference>
<dbReference type="Pfam" id="PF13395">
    <property type="entry name" value="HNH_4"/>
    <property type="match status" value="1"/>
</dbReference>
<sequence length="1054" mass="120135">MNVWKGAGFVSRKRNIIRYRLALDLGSTSLGWAILRLNAENEPTAIIKAGVRIFSDGRNPKDGSSLAVTRRTARSMRRRRDRLLKRKARMLDKLIAHGFFPQDEAARKALEALNPYQLRAEGLQRALTPGEFARALFHINQRRGFKSNRKTDKKDNDSGALKTAISQLRQQLQNENARTVGEWLWQRLQAGQGTRARYRETRIATETGKGKIDKSYDLYIDRQMVADEFDALWAVQAAFNPVLFNEQARAELRDTLLHQRPLRPVKPGRCTLLPEEERAPLALPSTQRFRILQEVNHLRILHPDLREEALRLDQRDAIVALLEDRGKVTFQAMRRTLDLGDAVQFNLEDAKRRELKGNATTAALSKKELFGAAWREFDEALQDDIVLRLVTEESEAELVQWLIENTGVDEARATAIANTGLPEGYGSLCRKALARIVPALRAEVITYDRAVQAAGFAHHSDLGFGFEHDDDEVTQIGERVIASTGEIKAVLTFKQLPYYGRALQRHVAFGSGKPQDPEEKRYGKIANPTVHIGLNQLRRVVNDLIRRYGHPTEIVVELARDLKQSREQKLETQKRQNENQERRQRIRKEISDAFGQQGREISPERVKDADIQKWILWEELSFTPTDRRCPYSGVQISAAMLLSDEVEIEHILPFSQTLDDSLNNKTVAMRQANRIKRNRTPWQARQDFEAQGWSYEGMLQRAERMPRAKRYRFAEDGYERWLGEDKGFLARALNDTRYLSRVAKEYLKLICPGGVRVIPGQLTGMLRRHLGLNDVLGLDGKKNRDDHRHHAVDACVIGVTDQALLQRFANASELPKMQGRHKLAQDFEPPWPTYREHAARAVKNIWVSHRPDHGHEGGMMEETSYGISKDGRIKQRRKADGSQGREVSNLIRISEPTQPERHGLDAEGQPLPYKGYVGGSNYCIEITCNDKGKWEGEVISTFRAYQIVRKHGVARLRHPGLAQNGKALIMRLMIDDCVRLELDGREETMRVVKIGSNGQVFMAPLHEANVDARNRDKNNPFSYVSKMAGSFQQAKARRVTISPIGELRDPGFKG</sequence>
<dbReference type="GO" id="GO:0043571">
    <property type="term" value="P:maintenance of CRISPR repeat elements"/>
    <property type="evidence" value="ECO:0007669"/>
    <property type="project" value="UniProtKB-UniRule"/>
</dbReference>
<dbReference type="GO" id="GO:0003723">
    <property type="term" value="F:RNA binding"/>
    <property type="evidence" value="ECO:0007669"/>
    <property type="project" value="UniProtKB-UniRule"/>
</dbReference>
<dbReference type="NCBIfam" id="TIGR01865">
    <property type="entry name" value="cas_Csn1"/>
    <property type="match status" value="1"/>
</dbReference>